<evidence type="ECO:0000259" key="2">
    <source>
        <dbReference type="Pfam" id="PF21789"/>
    </source>
</evidence>
<reference evidence="3" key="1">
    <citation type="submission" date="2013-07" db="EMBL/GenBank/DDBJ databases">
        <title>Midgut Transcriptome Profiling of Anoplphora glabripennis, a Lignocellulose Degrading, Wood-Boring Cerambycid.</title>
        <authorList>
            <person name="Scully E.D."/>
            <person name="Hoover K."/>
            <person name="Carlson J.E."/>
            <person name="Tien M."/>
            <person name="Geib S.M."/>
        </authorList>
    </citation>
    <scope>NUCLEOTIDE SEQUENCE</scope>
</reference>
<dbReference type="EMBL" id="GALX01008261">
    <property type="protein sequence ID" value="JAB60205.1"/>
    <property type="molecule type" value="Transcribed_RNA"/>
</dbReference>
<sequence>EGDCYILTNRLNQDVLENFFSVARQRGGYNLYPTARTFRSSFQIQCLSHLLIPPQTANCEMDDDSFLLEVDLPQSNINITESQEKIDIEKLENKENTEGSSSSSSSQLEQGNNGNE</sequence>
<feature type="non-terminal residue" evidence="3">
    <location>
        <position position="116"/>
    </location>
</feature>
<feature type="non-terminal residue" evidence="3">
    <location>
        <position position="1"/>
    </location>
</feature>
<accession>V5FRC9</accession>
<feature type="compositionally biased region" description="Basic and acidic residues" evidence="1">
    <location>
        <begin position="82"/>
        <end position="97"/>
    </location>
</feature>
<feature type="compositionally biased region" description="Polar residues" evidence="1">
    <location>
        <begin position="107"/>
        <end position="116"/>
    </location>
</feature>
<dbReference type="Pfam" id="PF21789">
    <property type="entry name" value="TNP-like_RNaseH_C"/>
    <property type="match status" value="1"/>
</dbReference>
<feature type="region of interest" description="Disordered" evidence="1">
    <location>
        <begin position="81"/>
        <end position="116"/>
    </location>
</feature>
<feature type="domain" description="Transposable element P transposase-like RNase H C-terminal" evidence="2">
    <location>
        <begin position="10"/>
        <end position="42"/>
    </location>
</feature>
<dbReference type="AlphaFoldDB" id="V5FRC9"/>
<organism evidence="3">
    <name type="scientific">Anoplophora glabripennis</name>
    <name type="common">Asian longhorn beetle</name>
    <name type="synonym">Anoplophora nobilis</name>
    <dbReference type="NCBI Taxonomy" id="217634"/>
    <lineage>
        <taxon>Eukaryota</taxon>
        <taxon>Metazoa</taxon>
        <taxon>Ecdysozoa</taxon>
        <taxon>Arthropoda</taxon>
        <taxon>Hexapoda</taxon>
        <taxon>Insecta</taxon>
        <taxon>Pterygota</taxon>
        <taxon>Neoptera</taxon>
        <taxon>Endopterygota</taxon>
        <taxon>Coleoptera</taxon>
        <taxon>Polyphaga</taxon>
        <taxon>Cucujiformia</taxon>
        <taxon>Chrysomeloidea</taxon>
        <taxon>Cerambycidae</taxon>
        <taxon>Lamiinae</taxon>
        <taxon>Lamiini</taxon>
        <taxon>Anoplophora</taxon>
    </lineage>
</organism>
<protein>
    <recommendedName>
        <fullName evidence="2">Transposable element P transposase-like RNase H C-terminal domain-containing protein</fullName>
    </recommendedName>
</protein>
<proteinExistence type="predicted"/>
<dbReference type="InterPro" id="IPR048367">
    <property type="entry name" value="TNP-like_RNaseH_C"/>
</dbReference>
<evidence type="ECO:0000313" key="3">
    <source>
        <dbReference type="EMBL" id="JAB60205.1"/>
    </source>
</evidence>
<evidence type="ECO:0000256" key="1">
    <source>
        <dbReference type="SAM" id="MobiDB-lite"/>
    </source>
</evidence>
<name>V5FRC9_ANOGL</name>